<accession>A0ABP8G586</accession>
<name>A0ABP8G586_9SPHI</name>
<evidence type="ECO:0000313" key="2">
    <source>
        <dbReference type="Proteomes" id="UP001500582"/>
    </source>
</evidence>
<sequence length="262" mass="29470">MYMMLPATINEVLSSLDAIIADCRQRNSRVGYFAVLYRQMTLAVKNGMTNKAFEDAARMEKFDVIFANRYISAWDAYKNKKPCSNSWCAAFDACDTGNLIVLQHLLLGINTHINLDLSIAAAECCPGDSIKGLEKDFNKINEVIAVLSNNIQEKLSQIWFPLRFLTKISNKREEAVLNFSISAARKAAWANALLLAYEDAHTKTQHIKLIDDNVFLIAQRVIKPGFFVSFLLKPVLMMESKDVKGLIDVLQKEDAKAMLIAK</sequence>
<evidence type="ECO:0000313" key="1">
    <source>
        <dbReference type="EMBL" id="GAA4317588.1"/>
    </source>
</evidence>
<dbReference type="Proteomes" id="UP001500582">
    <property type="component" value="Unassembled WGS sequence"/>
</dbReference>
<protein>
    <submittedName>
        <fullName evidence="1">DUF5995 family protein</fullName>
    </submittedName>
</protein>
<gene>
    <name evidence="1" type="ORF">GCM10023149_15220</name>
</gene>
<proteinExistence type="predicted"/>
<dbReference type="InterPro" id="IPR046037">
    <property type="entry name" value="DUF5995"/>
</dbReference>
<dbReference type="Pfam" id="PF19458">
    <property type="entry name" value="DUF5995"/>
    <property type="match status" value="1"/>
</dbReference>
<organism evidence="1 2">
    <name type="scientific">Mucilaginibacter gynuensis</name>
    <dbReference type="NCBI Taxonomy" id="1302236"/>
    <lineage>
        <taxon>Bacteria</taxon>
        <taxon>Pseudomonadati</taxon>
        <taxon>Bacteroidota</taxon>
        <taxon>Sphingobacteriia</taxon>
        <taxon>Sphingobacteriales</taxon>
        <taxon>Sphingobacteriaceae</taxon>
        <taxon>Mucilaginibacter</taxon>
    </lineage>
</organism>
<keyword evidence="2" id="KW-1185">Reference proteome</keyword>
<dbReference type="EMBL" id="BAABFT010000003">
    <property type="protein sequence ID" value="GAA4317588.1"/>
    <property type="molecule type" value="Genomic_DNA"/>
</dbReference>
<comment type="caution">
    <text evidence="1">The sequence shown here is derived from an EMBL/GenBank/DDBJ whole genome shotgun (WGS) entry which is preliminary data.</text>
</comment>
<reference evidence="2" key="1">
    <citation type="journal article" date="2019" name="Int. J. Syst. Evol. Microbiol.">
        <title>The Global Catalogue of Microorganisms (GCM) 10K type strain sequencing project: providing services to taxonomists for standard genome sequencing and annotation.</title>
        <authorList>
            <consortium name="The Broad Institute Genomics Platform"/>
            <consortium name="The Broad Institute Genome Sequencing Center for Infectious Disease"/>
            <person name="Wu L."/>
            <person name="Ma J."/>
        </authorList>
    </citation>
    <scope>NUCLEOTIDE SEQUENCE [LARGE SCALE GENOMIC DNA]</scope>
    <source>
        <strain evidence="2">JCM 17705</strain>
    </source>
</reference>